<name>A0A2V0QBE8_PSESF</name>
<evidence type="ECO:0000256" key="1">
    <source>
        <dbReference type="SAM" id="Phobius"/>
    </source>
</evidence>
<reference evidence="2 3" key="1">
    <citation type="submission" date="2018-04" db="EMBL/GenBank/DDBJ databases">
        <title>Draft genome sequence of Pseudomonas syringae pv. actinidiae biovar 1 strains isolated from kiwifruit in Kagawa prefecture.</title>
        <authorList>
            <person name="Tabuchi M."/>
            <person name="Saito M."/>
            <person name="Fujiwara S."/>
            <person name="Sasa N."/>
            <person name="Akimitsu K."/>
            <person name="Gomi K."/>
            <person name="Konishi-Sugita S."/>
            <person name="Hamano K."/>
            <person name="Kataoka I."/>
        </authorList>
    </citation>
    <scope>NUCLEOTIDE SEQUENCE [LARGE SCALE GENOMIC DNA]</scope>
    <source>
        <strain evidence="2 3">MAFF212206</strain>
    </source>
</reference>
<keyword evidence="1" id="KW-0812">Transmembrane</keyword>
<keyword evidence="1" id="KW-0472">Membrane</keyword>
<comment type="caution">
    <text evidence="2">The sequence shown here is derived from an EMBL/GenBank/DDBJ whole genome shotgun (WGS) entry which is preliminary data.</text>
</comment>
<accession>A0A2V0QBE8</accession>
<keyword evidence="1" id="KW-1133">Transmembrane helix</keyword>
<organism evidence="2 3">
    <name type="scientific">Pseudomonas syringae pv. actinidiae</name>
    <dbReference type="NCBI Taxonomy" id="103796"/>
    <lineage>
        <taxon>Bacteria</taxon>
        <taxon>Pseudomonadati</taxon>
        <taxon>Pseudomonadota</taxon>
        <taxon>Gammaproteobacteria</taxon>
        <taxon>Pseudomonadales</taxon>
        <taxon>Pseudomonadaceae</taxon>
        <taxon>Pseudomonas</taxon>
        <taxon>Pseudomonas syringae</taxon>
    </lineage>
</organism>
<dbReference type="Proteomes" id="UP000247480">
    <property type="component" value="Unassembled WGS sequence"/>
</dbReference>
<dbReference type="EMBL" id="BGJZ01000042">
    <property type="protein sequence ID" value="GBH07675.1"/>
    <property type="molecule type" value="Genomic_DNA"/>
</dbReference>
<evidence type="ECO:0000313" key="3">
    <source>
        <dbReference type="Proteomes" id="UP000247480"/>
    </source>
</evidence>
<gene>
    <name evidence="2" type="ORF">KPSA1_01035</name>
</gene>
<dbReference type="AlphaFoldDB" id="A0A2V0QBE8"/>
<proteinExistence type="predicted"/>
<sequence>MLCSSLLVFLVIIVVLECWLQAWLRRVFGVGGDFFAVVLFLLLNFFVMGDVTWIGHGNSLSGQRVQTPIDAIRWL</sequence>
<protein>
    <submittedName>
        <fullName evidence="2">Uncharacterized protein</fullName>
    </submittedName>
</protein>
<evidence type="ECO:0000313" key="2">
    <source>
        <dbReference type="EMBL" id="GBH07675.1"/>
    </source>
</evidence>
<feature type="transmembrane region" description="Helical" evidence="1">
    <location>
        <begin position="34"/>
        <end position="54"/>
    </location>
</feature>